<keyword evidence="1" id="KW-0282">Flagellum</keyword>
<dbReference type="Pfam" id="PF07309">
    <property type="entry name" value="FlaF"/>
    <property type="match status" value="1"/>
</dbReference>
<dbReference type="GO" id="GO:0044781">
    <property type="term" value="P:bacterial-type flagellum organization"/>
    <property type="evidence" value="ECO:0007669"/>
    <property type="project" value="InterPro"/>
</dbReference>
<dbReference type="InterPro" id="IPR010845">
    <property type="entry name" value="FlaF"/>
</dbReference>
<keyword evidence="2" id="KW-1185">Reference proteome</keyword>
<dbReference type="NCBIfam" id="NF009435">
    <property type="entry name" value="PRK12794.1"/>
    <property type="match status" value="1"/>
</dbReference>
<organism evidence="1 2">
    <name type="scientific">Halocynthiibacter halioticoli</name>
    <dbReference type="NCBI Taxonomy" id="2986804"/>
    <lineage>
        <taxon>Bacteria</taxon>
        <taxon>Pseudomonadati</taxon>
        <taxon>Pseudomonadota</taxon>
        <taxon>Alphaproteobacteria</taxon>
        <taxon>Rhodobacterales</taxon>
        <taxon>Paracoccaceae</taxon>
        <taxon>Halocynthiibacter</taxon>
    </lineage>
</organism>
<proteinExistence type="predicted"/>
<evidence type="ECO:0000313" key="2">
    <source>
        <dbReference type="Proteomes" id="UP001208041"/>
    </source>
</evidence>
<reference evidence="1" key="1">
    <citation type="submission" date="2022-10" db="EMBL/GenBank/DDBJ databases">
        <authorList>
            <person name="Yue Y."/>
        </authorList>
    </citation>
    <scope>NUCLEOTIDE SEQUENCE</scope>
    <source>
        <strain evidence="1">Z654</strain>
    </source>
</reference>
<dbReference type="AlphaFoldDB" id="A0AAE3LU73"/>
<comment type="caution">
    <text evidence="1">The sequence shown here is derived from an EMBL/GenBank/DDBJ whole genome shotgun (WGS) entry which is preliminary data.</text>
</comment>
<protein>
    <submittedName>
        <fullName evidence="1">Flagellar biosynthesis regulator FlaF</fullName>
    </submittedName>
</protein>
<keyword evidence="1" id="KW-0966">Cell projection</keyword>
<accession>A0AAE3LU73</accession>
<dbReference type="Proteomes" id="UP001208041">
    <property type="component" value="Unassembled WGS sequence"/>
</dbReference>
<name>A0AAE3LU73_9RHOB</name>
<dbReference type="EMBL" id="JAOYFC010000001">
    <property type="protein sequence ID" value="MCV6823065.1"/>
    <property type="molecule type" value="Genomic_DNA"/>
</dbReference>
<sequence length="125" mass="14003">MNAIQKAQSAYGTTRETIRTPKSIEFEAFARISHSLKSAEEKGKKGFNSLVQALDTNRKLWTILAADVAEEKNPLPQELKARIFYLAEFTNLHTRKVLKREASAQVLIEINMSIMRGLKAGAANQ</sequence>
<dbReference type="RefSeq" id="WP_263951895.1">
    <property type="nucleotide sequence ID" value="NZ_JAOYFC010000001.1"/>
</dbReference>
<evidence type="ECO:0000313" key="1">
    <source>
        <dbReference type="EMBL" id="MCV6823065.1"/>
    </source>
</evidence>
<gene>
    <name evidence="1" type="primary">flaF</name>
    <name evidence="1" type="ORF">OH136_00735</name>
</gene>
<keyword evidence="1" id="KW-0969">Cilium</keyword>